<organism evidence="1 2">
    <name type="scientific">Tenacibaculum soleae</name>
    <dbReference type="NCBI Taxonomy" id="447689"/>
    <lineage>
        <taxon>Bacteria</taxon>
        <taxon>Pseudomonadati</taxon>
        <taxon>Bacteroidota</taxon>
        <taxon>Flavobacteriia</taxon>
        <taxon>Flavobacteriales</taxon>
        <taxon>Flavobacteriaceae</taxon>
        <taxon>Tenacibaculum</taxon>
    </lineage>
</organism>
<dbReference type="STRING" id="447689.BA195_09615"/>
<evidence type="ECO:0000313" key="1">
    <source>
        <dbReference type="EMBL" id="OCK42426.1"/>
    </source>
</evidence>
<dbReference type="Proteomes" id="UP000093186">
    <property type="component" value="Unassembled WGS sequence"/>
</dbReference>
<dbReference type="AlphaFoldDB" id="A0A1B9XY49"/>
<dbReference type="RefSeq" id="WP_068704954.1">
    <property type="nucleotide sequence ID" value="NZ_JAUOSG010000005.1"/>
</dbReference>
<protein>
    <submittedName>
        <fullName evidence="1">Uncharacterized protein</fullName>
    </submittedName>
</protein>
<proteinExistence type="predicted"/>
<gene>
    <name evidence="1" type="ORF">BA195_09615</name>
</gene>
<keyword evidence="2" id="KW-1185">Reference proteome</keyword>
<accession>A0A1B9XY49</accession>
<comment type="caution">
    <text evidence="1">The sequence shown here is derived from an EMBL/GenBank/DDBJ whole genome shotgun (WGS) entry which is preliminary data.</text>
</comment>
<evidence type="ECO:0000313" key="2">
    <source>
        <dbReference type="Proteomes" id="UP000093186"/>
    </source>
</evidence>
<sequence>MKNKILSVFIFLVIKFTNIYSQNINSFYTSFDQKIGISNTDLTYGVVYKEKHRNSKNNHNYFLSNYFSDGNITYKNETFYKVKIKYDLIDDLIILNINSNKENKAILLEKEFISNFYIKNKNFINTNEFGFLEEIFTDKLFSIYKKHKKKKIEKMGVNKTYYVFEKEEDGDILYYKKKYYLIKSKKDFIKLFPENRKKIKTFYKKNDFLQKNKLIKNLMALLLAKSI</sequence>
<name>A0A1B9XY49_9FLAO</name>
<dbReference type="EMBL" id="MAKX01000013">
    <property type="protein sequence ID" value="OCK42426.1"/>
    <property type="molecule type" value="Genomic_DNA"/>
</dbReference>
<dbReference type="OrthoDB" id="1187639at2"/>
<reference evidence="1 2" key="1">
    <citation type="submission" date="2016-06" db="EMBL/GenBank/DDBJ databases">
        <title>Draft Genome Sequence of Tenacibaculum soleae UCD-KL19.</title>
        <authorList>
            <person name="Eisen J.A."/>
            <person name="Coil D.A."/>
            <person name="Lujan K.M."/>
        </authorList>
    </citation>
    <scope>NUCLEOTIDE SEQUENCE [LARGE SCALE GENOMIC DNA]</scope>
    <source>
        <strain evidence="1 2">UCD-KL19</strain>
    </source>
</reference>